<name>A0A6J6U9U9_9ZZZZ</name>
<protein>
    <submittedName>
        <fullName evidence="1">Unannotated protein</fullName>
    </submittedName>
</protein>
<gene>
    <name evidence="1" type="ORF">UFOPK2810_01078</name>
</gene>
<proteinExistence type="predicted"/>
<dbReference type="EMBL" id="CAEZYZ010000181">
    <property type="protein sequence ID" value="CAB4755978.1"/>
    <property type="molecule type" value="Genomic_DNA"/>
</dbReference>
<accession>A0A6J6U9U9</accession>
<dbReference type="AlphaFoldDB" id="A0A6J6U9U9"/>
<organism evidence="1">
    <name type="scientific">freshwater metagenome</name>
    <dbReference type="NCBI Taxonomy" id="449393"/>
    <lineage>
        <taxon>unclassified sequences</taxon>
        <taxon>metagenomes</taxon>
        <taxon>ecological metagenomes</taxon>
    </lineage>
</organism>
<evidence type="ECO:0000313" key="1">
    <source>
        <dbReference type="EMBL" id="CAB4755978.1"/>
    </source>
</evidence>
<sequence>MAAHQRWAKGAGLGIGFRPEPAREAIAGAAADACASGLQVDTHGRARWVETLLFDAQDGFLDVGLVPQRRVGVGLAPPGLRRILAGRSVHPVERLSLRVIRLEVGVGEGPGWRDSGWIVGSLEIPLPQSRQAGPVDLRVASDEVVHTGPEVLAVVIDPGLVRLVPALDEDSFGRPVLSLSRQVVASLEHKHIDAAAREAPRNRAATHAAPHDHHRGGVLHHCSI</sequence>
<reference evidence="1" key="1">
    <citation type="submission" date="2020-05" db="EMBL/GenBank/DDBJ databases">
        <authorList>
            <person name="Chiriac C."/>
            <person name="Salcher M."/>
            <person name="Ghai R."/>
            <person name="Kavagutti S V."/>
        </authorList>
    </citation>
    <scope>NUCLEOTIDE SEQUENCE</scope>
</reference>